<dbReference type="AlphaFoldDB" id="A0A2G8RM40"/>
<evidence type="ECO:0000313" key="2">
    <source>
        <dbReference type="EMBL" id="PIL22570.1"/>
    </source>
</evidence>
<dbReference type="PANTHER" id="PTHR31687">
    <property type="match status" value="1"/>
</dbReference>
<evidence type="ECO:0000313" key="3">
    <source>
        <dbReference type="Proteomes" id="UP000230002"/>
    </source>
</evidence>
<evidence type="ECO:0000256" key="1">
    <source>
        <dbReference type="SAM" id="MobiDB-lite"/>
    </source>
</evidence>
<name>A0A2G8RM40_9APHY</name>
<feature type="region of interest" description="Disordered" evidence="1">
    <location>
        <begin position="418"/>
        <end position="440"/>
    </location>
</feature>
<sequence length="440" mass="47806">MNLAAFDSPATTAAYLRTLPAIRERCNRVHALAQDGKLEYFDYHPEKEQEAAAFCIEIIKRDFGTNFSSIPPHGRWRHLDAGRSRVDPLISQWKASPNPPDVKETSRRLIDLFLASVLLDAGAGNLWSFKEQSSGLSFSRSEGLGVASIAMFEQGLFSGDSGNPFQVDAKGLSSINASKVASAMQVSDTNPMVGLEGRSSLLANLSKALLGNSTYFGAAGRPGHIVDFLESESIAEGETRRVHIFALWTALIEGLAPIWPATRTTLGGVPLGDVWPCEALKKHVAGAYKEGDELVPFHKLTGWITYSLVEPLEKVLGWKFEGIEYMTGLPEYRNGGLLVDLGVLSLRPGALDASLYDSVSGLPKLPPSHPAIIEWRAMTVIELDRIADEIRKQLGLSVQDLSLAQVLESATWKGGREIAKQKRPATGGPPIEIESDGTVF</sequence>
<dbReference type="EMBL" id="AYKW01000069">
    <property type="protein sequence ID" value="PIL22570.1"/>
    <property type="molecule type" value="Genomic_DNA"/>
</dbReference>
<gene>
    <name evidence="2" type="ORF">GSI_15259</name>
</gene>
<dbReference type="STRING" id="1077348.A0A2G8RM40"/>
<dbReference type="OrthoDB" id="2153176at2759"/>
<keyword evidence="3" id="KW-1185">Reference proteome</keyword>
<protein>
    <recommendedName>
        <fullName evidence="4">Uracil catabolism protein 4</fullName>
    </recommendedName>
</protein>
<dbReference type="Pfam" id="PF07958">
    <property type="entry name" value="DUF1688"/>
    <property type="match status" value="1"/>
</dbReference>
<reference evidence="2 3" key="1">
    <citation type="journal article" date="2015" name="Sci. Rep.">
        <title>Chromosome-level genome map provides insights into diverse defense mechanisms in the medicinal fungus Ganoderma sinense.</title>
        <authorList>
            <person name="Zhu Y."/>
            <person name="Xu J."/>
            <person name="Sun C."/>
            <person name="Zhou S."/>
            <person name="Xu H."/>
            <person name="Nelson D.R."/>
            <person name="Qian J."/>
            <person name="Song J."/>
            <person name="Luo H."/>
            <person name="Xiang L."/>
            <person name="Li Y."/>
            <person name="Xu Z."/>
            <person name="Ji A."/>
            <person name="Wang L."/>
            <person name="Lu S."/>
            <person name="Hayward A."/>
            <person name="Sun W."/>
            <person name="Li X."/>
            <person name="Schwartz D.C."/>
            <person name="Wang Y."/>
            <person name="Chen S."/>
        </authorList>
    </citation>
    <scope>NUCLEOTIDE SEQUENCE [LARGE SCALE GENOMIC DNA]</scope>
    <source>
        <strain evidence="2 3">ZZ0214-1</strain>
    </source>
</reference>
<dbReference type="Proteomes" id="UP000230002">
    <property type="component" value="Unassembled WGS sequence"/>
</dbReference>
<proteinExistence type="predicted"/>
<accession>A0A2G8RM40</accession>
<dbReference type="PANTHER" id="PTHR31687:SF3">
    <property type="entry name" value="PROTEIN URG3"/>
    <property type="match status" value="1"/>
</dbReference>
<dbReference type="InterPro" id="IPR012469">
    <property type="entry name" value="DUF1688"/>
</dbReference>
<organism evidence="2 3">
    <name type="scientific">Ganoderma sinense ZZ0214-1</name>
    <dbReference type="NCBI Taxonomy" id="1077348"/>
    <lineage>
        <taxon>Eukaryota</taxon>
        <taxon>Fungi</taxon>
        <taxon>Dikarya</taxon>
        <taxon>Basidiomycota</taxon>
        <taxon>Agaricomycotina</taxon>
        <taxon>Agaricomycetes</taxon>
        <taxon>Polyporales</taxon>
        <taxon>Polyporaceae</taxon>
        <taxon>Ganoderma</taxon>
    </lineage>
</organism>
<comment type="caution">
    <text evidence="2">The sequence shown here is derived from an EMBL/GenBank/DDBJ whole genome shotgun (WGS) entry which is preliminary data.</text>
</comment>
<evidence type="ECO:0008006" key="4">
    <source>
        <dbReference type="Google" id="ProtNLM"/>
    </source>
</evidence>